<evidence type="ECO:0000313" key="2">
    <source>
        <dbReference type="Proteomes" id="UP001396334"/>
    </source>
</evidence>
<protein>
    <submittedName>
        <fullName evidence="1">Uncharacterized protein</fullName>
    </submittedName>
</protein>
<proteinExistence type="predicted"/>
<keyword evidence="2" id="KW-1185">Reference proteome</keyword>
<sequence>MDNLGTTSPEINQNETTKETILKTAFCFNLCYLCQLSFYGHNDQTRYKQQTLVFHHISKREALSPRGIQGSLIITLAYYANWSRTILVAPGVVDIVSVP</sequence>
<comment type="caution">
    <text evidence="1">The sequence shown here is derived from an EMBL/GenBank/DDBJ whole genome shotgun (WGS) entry which is preliminary data.</text>
</comment>
<organism evidence="1 2">
    <name type="scientific">Hibiscus sabdariffa</name>
    <name type="common">roselle</name>
    <dbReference type="NCBI Taxonomy" id="183260"/>
    <lineage>
        <taxon>Eukaryota</taxon>
        <taxon>Viridiplantae</taxon>
        <taxon>Streptophyta</taxon>
        <taxon>Embryophyta</taxon>
        <taxon>Tracheophyta</taxon>
        <taxon>Spermatophyta</taxon>
        <taxon>Magnoliopsida</taxon>
        <taxon>eudicotyledons</taxon>
        <taxon>Gunneridae</taxon>
        <taxon>Pentapetalae</taxon>
        <taxon>rosids</taxon>
        <taxon>malvids</taxon>
        <taxon>Malvales</taxon>
        <taxon>Malvaceae</taxon>
        <taxon>Malvoideae</taxon>
        <taxon>Hibiscus</taxon>
    </lineage>
</organism>
<dbReference type="EMBL" id="JBBPBN010000059">
    <property type="protein sequence ID" value="KAK8988201.1"/>
    <property type="molecule type" value="Genomic_DNA"/>
</dbReference>
<evidence type="ECO:0000313" key="1">
    <source>
        <dbReference type="EMBL" id="KAK8988201.1"/>
    </source>
</evidence>
<accession>A0ABR2PIU8</accession>
<dbReference type="Proteomes" id="UP001396334">
    <property type="component" value="Unassembled WGS sequence"/>
</dbReference>
<reference evidence="1 2" key="1">
    <citation type="journal article" date="2024" name="G3 (Bethesda)">
        <title>Genome assembly of Hibiscus sabdariffa L. provides insights into metabolisms of medicinal natural products.</title>
        <authorList>
            <person name="Kim T."/>
        </authorList>
    </citation>
    <scope>NUCLEOTIDE SEQUENCE [LARGE SCALE GENOMIC DNA]</scope>
    <source>
        <strain evidence="1">TK-2024</strain>
        <tissue evidence="1">Old leaves</tissue>
    </source>
</reference>
<gene>
    <name evidence="1" type="ORF">V6N11_065797</name>
</gene>
<name>A0ABR2PIU8_9ROSI</name>